<evidence type="ECO:0000259" key="5">
    <source>
        <dbReference type="PROSITE" id="PS50405"/>
    </source>
</evidence>
<dbReference type="GO" id="GO:0016740">
    <property type="term" value="F:transferase activity"/>
    <property type="evidence" value="ECO:0007669"/>
    <property type="project" value="UniProtKB-KW"/>
</dbReference>
<dbReference type="SFLD" id="SFLDG01150">
    <property type="entry name" value="Main.1:_Beta-like"/>
    <property type="match status" value="1"/>
</dbReference>
<dbReference type="Pfam" id="PF00043">
    <property type="entry name" value="GST_C"/>
    <property type="match status" value="1"/>
</dbReference>
<dbReference type="PANTHER" id="PTHR44051:SF19">
    <property type="entry name" value="DISULFIDE-BOND OXIDOREDUCTASE YFCG"/>
    <property type="match status" value="1"/>
</dbReference>
<dbReference type="PANTHER" id="PTHR44051">
    <property type="entry name" value="GLUTATHIONE S-TRANSFERASE-RELATED"/>
    <property type="match status" value="1"/>
</dbReference>
<dbReference type="Gene3D" id="1.20.1050.10">
    <property type="match status" value="1"/>
</dbReference>
<dbReference type="InterPro" id="IPR040079">
    <property type="entry name" value="Glutathione_S-Trfase"/>
</dbReference>
<feature type="domain" description="GST C-terminal" evidence="5">
    <location>
        <begin position="86"/>
        <end position="211"/>
    </location>
</feature>
<dbReference type="OrthoDB" id="9810080at2"/>
<evidence type="ECO:0000259" key="4">
    <source>
        <dbReference type="PROSITE" id="PS50404"/>
    </source>
</evidence>
<dbReference type="Pfam" id="PF02798">
    <property type="entry name" value="GST_N"/>
    <property type="match status" value="1"/>
</dbReference>
<dbReference type="Gene3D" id="3.40.30.10">
    <property type="entry name" value="Glutaredoxin"/>
    <property type="match status" value="1"/>
</dbReference>
<dbReference type="PROSITE" id="PS50404">
    <property type="entry name" value="GST_NTER"/>
    <property type="match status" value="1"/>
</dbReference>
<dbReference type="EMBL" id="VHLH01000040">
    <property type="protein sequence ID" value="TPW25985.1"/>
    <property type="molecule type" value="Genomic_DNA"/>
</dbReference>
<comment type="similarity">
    <text evidence="1 3">Belongs to the GST superfamily.</text>
</comment>
<dbReference type="AlphaFoldDB" id="A0A506TZ33"/>
<dbReference type="InterPro" id="IPR004045">
    <property type="entry name" value="Glutathione_S-Trfase_N"/>
</dbReference>
<name>A0A506TZ33_9HYPH</name>
<dbReference type="InterPro" id="IPR036249">
    <property type="entry name" value="Thioredoxin-like_sf"/>
</dbReference>
<dbReference type="Proteomes" id="UP000320314">
    <property type="component" value="Unassembled WGS sequence"/>
</dbReference>
<protein>
    <submittedName>
        <fullName evidence="6">Glutathione S-transferase family protein</fullName>
    </submittedName>
</protein>
<evidence type="ECO:0000256" key="2">
    <source>
        <dbReference type="ARBA" id="ARBA00022679"/>
    </source>
</evidence>
<dbReference type="SFLD" id="SFLDG00358">
    <property type="entry name" value="Main_(cytGST)"/>
    <property type="match status" value="1"/>
</dbReference>
<dbReference type="FunFam" id="3.40.30.10:FF:000039">
    <property type="entry name" value="Glutathione S-transferase domain"/>
    <property type="match status" value="1"/>
</dbReference>
<evidence type="ECO:0000256" key="1">
    <source>
        <dbReference type="ARBA" id="ARBA00007409"/>
    </source>
</evidence>
<sequence length="211" mass="23280">MLKIWGRLNSINVEKVIWCAGEAGVDFERIDAGGKFGLVDTPEFRHRNPCGKVPVIDDDGFLLWESNAIVRYLAAKHAPGKLLAEDAAARAQAERWMDYQLGTIAPLLSPLFRGIVRTAPKNRNRDEISSAFHALADALTIVDGALNDGPYLVGEDFTVADIPLGTVAHRWFNMPVEEVGLERPRMAALQAWYETLRERPAVSALFAAPLS</sequence>
<feature type="domain" description="GST N-terminal" evidence="4">
    <location>
        <begin position="1"/>
        <end position="81"/>
    </location>
</feature>
<gene>
    <name evidence="6" type="ORF">FJU11_16740</name>
</gene>
<evidence type="ECO:0000256" key="3">
    <source>
        <dbReference type="RuleBase" id="RU003494"/>
    </source>
</evidence>
<keyword evidence="7" id="KW-1185">Reference proteome</keyword>
<dbReference type="RefSeq" id="WP_141168227.1">
    <property type="nucleotide sequence ID" value="NZ_VHLH01000040.1"/>
</dbReference>
<dbReference type="CDD" id="cd03047">
    <property type="entry name" value="GST_N_2"/>
    <property type="match status" value="1"/>
</dbReference>
<organism evidence="6 7">
    <name type="scientific">Pararhizobium mangrovi</name>
    <dbReference type="NCBI Taxonomy" id="2590452"/>
    <lineage>
        <taxon>Bacteria</taxon>
        <taxon>Pseudomonadati</taxon>
        <taxon>Pseudomonadota</taxon>
        <taxon>Alphaproteobacteria</taxon>
        <taxon>Hyphomicrobiales</taxon>
        <taxon>Rhizobiaceae</taxon>
        <taxon>Rhizobium/Agrobacterium group</taxon>
        <taxon>Pararhizobium</taxon>
    </lineage>
</organism>
<dbReference type="InterPro" id="IPR010987">
    <property type="entry name" value="Glutathione-S-Trfase_C-like"/>
</dbReference>
<dbReference type="InterPro" id="IPR036282">
    <property type="entry name" value="Glutathione-S-Trfase_C_sf"/>
</dbReference>
<evidence type="ECO:0000313" key="6">
    <source>
        <dbReference type="EMBL" id="TPW25985.1"/>
    </source>
</evidence>
<accession>A0A506TZ33</accession>
<evidence type="ECO:0000313" key="7">
    <source>
        <dbReference type="Proteomes" id="UP000320314"/>
    </source>
</evidence>
<reference evidence="6 7" key="1">
    <citation type="submission" date="2019-06" db="EMBL/GenBank/DDBJ databases">
        <authorList>
            <person name="Li M."/>
        </authorList>
    </citation>
    <scope>NUCLEOTIDE SEQUENCE [LARGE SCALE GENOMIC DNA]</scope>
    <source>
        <strain evidence="6 7">BGMRC6574</strain>
    </source>
</reference>
<proteinExistence type="inferred from homology"/>
<keyword evidence="2 6" id="KW-0808">Transferase</keyword>
<dbReference type="InterPro" id="IPR004046">
    <property type="entry name" value="GST_C"/>
</dbReference>
<dbReference type="PROSITE" id="PS50405">
    <property type="entry name" value="GST_CTER"/>
    <property type="match status" value="1"/>
</dbReference>
<dbReference type="SFLD" id="SFLDS00019">
    <property type="entry name" value="Glutathione_Transferase_(cytos"/>
    <property type="match status" value="1"/>
</dbReference>
<dbReference type="SUPFAM" id="SSF47616">
    <property type="entry name" value="GST C-terminal domain-like"/>
    <property type="match status" value="1"/>
</dbReference>
<comment type="caution">
    <text evidence="6">The sequence shown here is derived from an EMBL/GenBank/DDBJ whole genome shotgun (WGS) entry which is preliminary data.</text>
</comment>
<dbReference type="SUPFAM" id="SSF52833">
    <property type="entry name" value="Thioredoxin-like"/>
    <property type="match status" value="1"/>
</dbReference>